<keyword evidence="2 5" id="KW-0238">DNA-binding</keyword>
<reference evidence="5 6" key="1">
    <citation type="submission" date="2016-10" db="EMBL/GenBank/DDBJ databases">
        <authorList>
            <person name="de Groot N.N."/>
        </authorList>
    </citation>
    <scope>NUCLEOTIDE SEQUENCE [LARGE SCALE GENOMIC DNA]</scope>
    <source>
        <strain evidence="5 6">CCM7597</strain>
    </source>
</reference>
<dbReference type="AlphaFoldDB" id="A0A1H4AIP4"/>
<dbReference type="SMART" id="SM00895">
    <property type="entry name" value="FCD"/>
    <property type="match status" value="1"/>
</dbReference>
<keyword evidence="1" id="KW-0805">Transcription regulation</keyword>
<dbReference type="GO" id="GO:0003700">
    <property type="term" value="F:DNA-binding transcription factor activity"/>
    <property type="evidence" value="ECO:0007669"/>
    <property type="project" value="InterPro"/>
</dbReference>
<organism evidence="5 6">
    <name type="scientific">Thalassobacillus cyri</name>
    <dbReference type="NCBI Taxonomy" id="571932"/>
    <lineage>
        <taxon>Bacteria</taxon>
        <taxon>Bacillati</taxon>
        <taxon>Bacillota</taxon>
        <taxon>Bacilli</taxon>
        <taxon>Bacillales</taxon>
        <taxon>Bacillaceae</taxon>
        <taxon>Thalassobacillus</taxon>
    </lineage>
</organism>
<keyword evidence="3" id="KW-0804">Transcription</keyword>
<dbReference type="SUPFAM" id="SSF46785">
    <property type="entry name" value="Winged helix' DNA-binding domain"/>
    <property type="match status" value="1"/>
</dbReference>
<evidence type="ECO:0000256" key="3">
    <source>
        <dbReference type="ARBA" id="ARBA00023163"/>
    </source>
</evidence>
<dbReference type="CDD" id="cd07377">
    <property type="entry name" value="WHTH_GntR"/>
    <property type="match status" value="1"/>
</dbReference>
<proteinExistence type="predicted"/>
<dbReference type="PANTHER" id="PTHR43537">
    <property type="entry name" value="TRANSCRIPTIONAL REGULATOR, GNTR FAMILY"/>
    <property type="match status" value="1"/>
</dbReference>
<dbReference type="InterPro" id="IPR036390">
    <property type="entry name" value="WH_DNA-bd_sf"/>
</dbReference>
<dbReference type="InterPro" id="IPR000524">
    <property type="entry name" value="Tscrpt_reg_HTH_GntR"/>
</dbReference>
<dbReference type="Proteomes" id="UP000198584">
    <property type="component" value="Unassembled WGS sequence"/>
</dbReference>
<dbReference type="PANTHER" id="PTHR43537:SF5">
    <property type="entry name" value="UXU OPERON TRANSCRIPTIONAL REGULATOR"/>
    <property type="match status" value="1"/>
</dbReference>
<dbReference type="PROSITE" id="PS50949">
    <property type="entry name" value="HTH_GNTR"/>
    <property type="match status" value="1"/>
</dbReference>
<evidence type="ECO:0000313" key="6">
    <source>
        <dbReference type="Proteomes" id="UP000198584"/>
    </source>
</evidence>
<dbReference type="OrthoDB" id="2374506at2"/>
<accession>A0A1H4AIP4</accession>
<dbReference type="InterPro" id="IPR011711">
    <property type="entry name" value="GntR_C"/>
</dbReference>
<dbReference type="EMBL" id="FNQR01000004">
    <property type="protein sequence ID" value="SEA35796.1"/>
    <property type="molecule type" value="Genomic_DNA"/>
</dbReference>
<dbReference type="Gene3D" id="1.20.120.530">
    <property type="entry name" value="GntR ligand-binding domain-like"/>
    <property type="match status" value="1"/>
</dbReference>
<dbReference type="Pfam" id="PF07729">
    <property type="entry name" value="FCD"/>
    <property type="match status" value="1"/>
</dbReference>
<dbReference type="SMART" id="SM00345">
    <property type="entry name" value="HTH_GNTR"/>
    <property type="match status" value="1"/>
</dbReference>
<protein>
    <submittedName>
        <fullName evidence="5">DNA-binding transcriptional regulator, GntR family</fullName>
    </submittedName>
</protein>
<dbReference type="Pfam" id="PF00392">
    <property type="entry name" value="GntR"/>
    <property type="match status" value="1"/>
</dbReference>
<dbReference type="STRING" id="571932.SAMN05421743_104110"/>
<feature type="domain" description="HTH gntR-type" evidence="4">
    <location>
        <begin position="9"/>
        <end position="76"/>
    </location>
</feature>
<dbReference type="InterPro" id="IPR008920">
    <property type="entry name" value="TF_FadR/GntR_C"/>
</dbReference>
<keyword evidence="6" id="KW-1185">Reference proteome</keyword>
<name>A0A1H4AIP4_9BACI</name>
<evidence type="ECO:0000313" key="5">
    <source>
        <dbReference type="EMBL" id="SEA35796.1"/>
    </source>
</evidence>
<dbReference type="SUPFAM" id="SSF48008">
    <property type="entry name" value="GntR ligand-binding domain-like"/>
    <property type="match status" value="1"/>
</dbReference>
<evidence type="ECO:0000259" key="4">
    <source>
        <dbReference type="PROSITE" id="PS50949"/>
    </source>
</evidence>
<sequence length="221" mass="25231">MGSIDLSNNALSNHIAEHITNQIITGKLQPGEKLIENNYAEEYGTSRAPVREAIFTLTVEGLVERVPRKGAIVKGYTESEIYDLLEIRIMLESLAMKRIDEIGIDEEILQDMEAILSKMQDQKEVGRYTEMNHAFHMCIIDMSQSDVIKKMYARLKLPLLRIQSLSFAKEGNIPKSVKEHVVIVQLLKEKEIMKAADVLSQHNHDVISNIQKRLFKNNKTE</sequence>
<gene>
    <name evidence="5" type="ORF">SAMN05421743_104110</name>
</gene>
<evidence type="ECO:0000256" key="2">
    <source>
        <dbReference type="ARBA" id="ARBA00023125"/>
    </source>
</evidence>
<evidence type="ECO:0000256" key="1">
    <source>
        <dbReference type="ARBA" id="ARBA00023015"/>
    </source>
</evidence>
<dbReference type="InterPro" id="IPR036388">
    <property type="entry name" value="WH-like_DNA-bd_sf"/>
</dbReference>
<dbReference type="RefSeq" id="WP_093043634.1">
    <property type="nucleotide sequence ID" value="NZ_FNQR01000004.1"/>
</dbReference>
<dbReference type="GO" id="GO:0003677">
    <property type="term" value="F:DNA binding"/>
    <property type="evidence" value="ECO:0007669"/>
    <property type="project" value="UniProtKB-KW"/>
</dbReference>
<dbReference type="Gene3D" id="1.10.10.10">
    <property type="entry name" value="Winged helix-like DNA-binding domain superfamily/Winged helix DNA-binding domain"/>
    <property type="match status" value="1"/>
</dbReference>